<dbReference type="PRINTS" id="PR00359">
    <property type="entry name" value="BP450"/>
</dbReference>
<evidence type="ECO:0000256" key="4">
    <source>
        <dbReference type="ARBA" id="ARBA00023002"/>
    </source>
</evidence>
<evidence type="ECO:0000313" key="9">
    <source>
        <dbReference type="EMBL" id="MBE1609172.1"/>
    </source>
</evidence>
<evidence type="ECO:0000256" key="7">
    <source>
        <dbReference type="RuleBase" id="RU000461"/>
    </source>
</evidence>
<dbReference type="PROSITE" id="PS00086">
    <property type="entry name" value="CYTOCHROME_P450"/>
    <property type="match status" value="1"/>
</dbReference>
<dbReference type="CDD" id="cd11030">
    <property type="entry name" value="CYP105-like"/>
    <property type="match status" value="1"/>
</dbReference>
<sequence length="427" mass="46697">MTSTINSAHESKADLPAYPAARAAGCPFDPPPTLYDLQKQGPLAKVRLMDGSTPWIVTRYAEQRAVLADPRVSSDVTRPGFPMEAQVMGRSGSGESAAPAPSDAEHGPSGLSFILMDDPEHARLRRMVTAPFAIKRIEAIRPAVQVIVDDLIDTMLAGPKPTDLVEAFALPLPSLVICRLLGVPYADHDFFQENSRTIIRRSATRAERGAALKRLLDYLDNLVGEKLDNPADDLLSGLTERIRTGELTPQGAAQMGVLLLIAGHETTANMIALGTLALLEHPDQLAILRDSDDPKVIAGAVEELLRYLHITHNGRRRVALEDIEVAGQTIRAGEGIIVANDIGNRDPEAFPGDPDQLDLHRDARHHVAFGFGVHQCLGQPLARMELQVVYRTLYKRVPTLRLATDLEKIPFKHDGSVYGVYELPITW</sequence>
<name>A0A927MZR0_9ACTN</name>
<keyword evidence="6 7" id="KW-0503">Monooxygenase</keyword>
<keyword evidence="4 7" id="KW-0560">Oxidoreductase</keyword>
<proteinExistence type="inferred from homology"/>
<evidence type="ECO:0000256" key="8">
    <source>
        <dbReference type="SAM" id="MobiDB-lite"/>
    </source>
</evidence>
<dbReference type="Proteomes" id="UP000638648">
    <property type="component" value="Unassembled WGS sequence"/>
</dbReference>
<evidence type="ECO:0000256" key="3">
    <source>
        <dbReference type="ARBA" id="ARBA00022723"/>
    </source>
</evidence>
<reference evidence="9" key="1">
    <citation type="submission" date="2020-10" db="EMBL/GenBank/DDBJ databases">
        <title>Sequencing the genomes of 1000 actinobacteria strains.</title>
        <authorList>
            <person name="Klenk H.-P."/>
        </authorList>
    </citation>
    <scope>NUCLEOTIDE SEQUENCE</scope>
    <source>
        <strain evidence="9">DSM 45354</strain>
    </source>
</reference>
<evidence type="ECO:0000256" key="5">
    <source>
        <dbReference type="ARBA" id="ARBA00023004"/>
    </source>
</evidence>
<comment type="similarity">
    <text evidence="1 7">Belongs to the cytochrome P450 family.</text>
</comment>
<dbReference type="InterPro" id="IPR002397">
    <property type="entry name" value="Cyt_P450_B"/>
</dbReference>
<dbReference type="PANTHER" id="PTHR46696:SF1">
    <property type="entry name" value="CYTOCHROME P450 YJIB-RELATED"/>
    <property type="match status" value="1"/>
</dbReference>
<dbReference type="Gene3D" id="1.10.630.10">
    <property type="entry name" value="Cytochrome P450"/>
    <property type="match status" value="1"/>
</dbReference>
<dbReference type="InterPro" id="IPR036396">
    <property type="entry name" value="Cyt_P450_sf"/>
</dbReference>
<evidence type="ECO:0000256" key="2">
    <source>
        <dbReference type="ARBA" id="ARBA00022617"/>
    </source>
</evidence>
<evidence type="ECO:0000256" key="1">
    <source>
        <dbReference type="ARBA" id="ARBA00010617"/>
    </source>
</evidence>
<dbReference type="PRINTS" id="PR00385">
    <property type="entry name" value="P450"/>
</dbReference>
<dbReference type="EMBL" id="JADBEM010000001">
    <property type="protein sequence ID" value="MBE1609172.1"/>
    <property type="molecule type" value="Genomic_DNA"/>
</dbReference>
<feature type="compositionally biased region" description="Low complexity" evidence="8">
    <location>
        <begin position="93"/>
        <end position="102"/>
    </location>
</feature>
<gene>
    <name evidence="9" type="ORF">HEB94_006020</name>
</gene>
<keyword evidence="2 7" id="KW-0349">Heme</keyword>
<dbReference type="RefSeq" id="WP_192752793.1">
    <property type="nucleotide sequence ID" value="NZ_BAABJL010000142.1"/>
</dbReference>
<dbReference type="GO" id="GO:0005506">
    <property type="term" value="F:iron ion binding"/>
    <property type="evidence" value="ECO:0007669"/>
    <property type="project" value="InterPro"/>
</dbReference>
<keyword evidence="3 7" id="KW-0479">Metal-binding</keyword>
<comment type="caution">
    <text evidence="9">The sequence shown here is derived from an EMBL/GenBank/DDBJ whole genome shotgun (WGS) entry which is preliminary data.</text>
</comment>
<dbReference type="GO" id="GO:0016705">
    <property type="term" value="F:oxidoreductase activity, acting on paired donors, with incorporation or reduction of molecular oxygen"/>
    <property type="evidence" value="ECO:0007669"/>
    <property type="project" value="InterPro"/>
</dbReference>
<dbReference type="FunFam" id="1.10.630.10:FF:000018">
    <property type="entry name" value="Cytochrome P450 monooxygenase"/>
    <property type="match status" value="1"/>
</dbReference>
<dbReference type="AlphaFoldDB" id="A0A927MZR0"/>
<dbReference type="GO" id="GO:0020037">
    <property type="term" value="F:heme binding"/>
    <property type="evidence" value="ECO:0007669"/>
    <property type="project" value="InterPro"/>
</dbReference>
<keyword evidence="5 7" id="KW-0408">Iron</keyword>
<dbReference type="Pfam" id="PF00067">
    <property type="entry name" value="p450"/>
    <property type="match status" value="1"/>
</dbReference>
<dbReference type="GO" id="GO:0004497">
    <property type="term" value="F:monooxygenase activity"/>
    <property type="evidence" value="ECO:0007669"/>
    <property type="project" value="UniProtKB-KW"/>
</dbReference>
<keyword evidence="10" id="KW-1185">Reference proteome</keyword>
<dbReference type="InterPro" id="IPR001128">
    <property type="entry name" value="Cyt_P450"/>
</dbReference>
<organism evidence="9 10">
    <name type="scientific">Actinopolymorpha pittospori</name>
    <dbReference type="NCBI Taxonomy" id="648752"/>
    <lineage>
        <taxon>Bacteria</taxon>
        <taxon>Bacillati</taxon>
        <taxon>Actinomycetota</taxon>
        <taxon>Actinomycetes</taxon>
        <taxon>Propionibacteriales</taxon>
        <taxon>Actinopolymorphaceae</taxon>
        <taxon>Actinopolymorpha</taxon>
    </lineage>
</organism>
<protein>
    <submittedName>
        <fullName evidence="9">Cytochrome P450</fullName>
    </submittedName>
</protein>
<dbReference type="PANTHER" id="PTHR46696">
    <property type="entry name" value="P450, PUTATIVE (EUROFUNG)-RELATED"/>
    <property type="match status" value="1"/>
</dbReference>
<dbReference type="SUPFAM" id="SSF48264">
    <property type="entry name" value="Cytochrome P450"/>
    <property type="match status" value="1"/>
</dbReference>
<evidence type="ECO:0000256" key="6">
    <source>
        <dbReference type="ARBA" id="ARBA00023033"/>
    </source>
</evidence>
<evidence type="ECO:0000313" key="10">
    <source>
        <dbReference type="Proteomes" id="UP000638648"/>
    </source>
</evidence>
<dbReference type="InterPro" id="IPR017972">
    <property type="entry name" value="Cyt_P450_CS"/>
</dbReference>
<accession>A0A927MZR0</accession>
<feature type="region of interest" description="Disordered" evidence="8">
    <location>
        <begin position="85"/>
        <end position="111"/>
    </location>
</feature>